<organism evidence="3">
    <name type="scientific">Laccaria bicolor (strain S238N-H82 / ATCC MYA-4686)</name>
    <name type="common">Bicoloured deceiver</name>
    <name type="synonym">Laccaria laccata var. bicolor</name>
    <dbReference type="NCBI Taxonomy" id="486041"/>
    <lineage>
        <taxon>Eukaryota</taxon>
        <taxon>Fungi</taxon>
        <taxon>Dikarya</taxon>
        <taxon>Basidiomycota</taxon>
        <taxon>Agaricomycotina</taxon>
        <taxon>Agaricomycetes</taxon>
        <taxon>Agaricomycetidae</taxon>
        <taxon>Agaricales</taxon>
        <taxon>Agaricineae</taxon>
        <taxon>Hydnangiaceae</taxon>
        <taxon>Laccaria</taxon>
    </lineage>
</organism>
<dbReference type="GeneID" id="6079126"/>
<dbReference type="OrthoDB" id="10355582at2759"/>
<evidence type="ECO:0000256" key="1">
    <source>
        <dbReference type="SAM" id="Phobius"/>
    </source>
</evidence>
<dbReference type="Proteomes" id="UP000001194">
    <property type="component" value="Unassembled WGS sequence"/>
</dbReference>
<keyword evidence="1" id="KW-0472">Membrane</keyword>
<feature type="transmembrane region" description="Helical" evidence="1">
    <location>
        <begin position="336"/>
        <end position="358"/>
    </location>
</feature>
<protein>
    <submittedName>
        <fullName evidence="2">Predicted protein</fullName>
    </submittedName>
</protein>
<feature type="transmembrane region" description="Helical" evidence="1">
    <location>
        <begin position="295"/>
        <end position="315"/>
    </location>
</feature>
<dbReference type="KEGG" id="lbc:LACBIDRAFT_294770"/>
<dbReference type="HOGENOM" id="CLU_767405_0_0_1"/>
<name>B0DHW2_LACBS</name>
<gene>
    <name evidence="2" type="ORF">LACBIDRAFT_294770</name>
</gene>
<keyword evidence="3" id="KW-1185">Reference proteome</keyword>
<reference evidence="2 3" key="1">
    <citation type="journal article" date="2008" name="Nature">
        <title>The genome of Laccaria bicolor provides insights into mycorrhizal symbiosis.</title>
        <authorList>
            <person name="Martin F."/>
            <person name="Aerts A."/>
            <person name="Ahren D."/>
            <person name="Brun A."/>
            <person name="Danchin E.G.J."/>
            <person name="Duchaussoy F."/>
            <person name="Gibon J."/>
            <person name="Kohler A."/>
            <person name="Lindquist E."/>
            <person name="Pereda V."/>
            <person name="Salamov A."/>
            <person name="Shapiro H.J."/>
            <person name="Wuyts J."/>
            <person name="Blaudez D."/>
            <person name="Buee M."/>
            <person name="Brokstein P."/>
            <person name="Canbaeck B."/>
            <person name="Cohen D."/>
            <person name="Courty P.E."/>
            <person name="Coutinho P.M."/>
            <person name="Delaruelle C."/>
            <person name="Detter J.C."/>
            <person name="Deveau A."/>
            <person name="DiFazio S."/>
            <person name="Duplessis S."/>
            <person name="Fraissinet-Tachet L."/>
            <person name="Lucic E."/>
            <person name="Frey-Klett P."/>
            <person name="Fourrey C."/>
            <person name="Feussner I."/>
            <person name="Gay G."/>
            <person name="Grimwood J."/>
            <person name="Hoegger P.J."/>
            <person name="Jain P."/>
            <person name="Kilaru S."/>
            <person name="Labbe J."/>
            <person name="Lin Y.C."/>
            <person name="Legue V."/>
            <person name="Le Tacon F."/>
            <person name="Marmeisse R."/>
            <person name="Melayah D."/>
            <person name="Montanini B."/>
            <person name="Muratet M."/>
            <person name="Nehls U."/>
            <person name="Niculita-Hirzel H."/>
            <person name="Oudot-Le Secq M.P."/>
            <person name="Peter M."/>
            <person name="Quesneville H."/>
            <person name="Rajashekar B."/>
            <person name="Reich M."/>
            <person name="Rouhier N."/>
            <person name="Schmutz J."/>
            <person name="Yin T."/>
            <person name="Chalot M."/>
            <person name="Henrissat B."/>
            <person name="Kuees U."/>
            <person name="Lucas S."/>
            <person name="Van de Peer Y."/>
            <person name="Podila G.K."/>
            <person name="Polle A."/>
            <person name="Pukkila P.J."/>
            <person name="Richardson P.M."/>
            <person name="Rouze P."/>
            <person name="Sanders I.R."/>
            <person name="Stajich J.E."/>
            <person name="Tunlid A."/>
            <person name="Tuskan G."/>
            <person name="Grigoriev I.V."/>
        </authorList>
    </citation>
    <scope>NUCLEOTIDE SEQUENCE [LARGE SCALE GENOMIC DNA]</scope>
    <source>
        <strain evidence="3">S238N-H82 / ATCC MYA-4686</strain>
    </source>
</reference>
<dbReference type="InParanoid" id="B0DHW2"/>
<evidence type="ECO:0000313" key="3">
    <source>
        <dbReference type="Proteomes" id="UP000001194"/>
    </source>
</evidence>
<sequence>MFVLQKTKDRDIGILVTVFNKQMASKFNPYQRRKTPIRDLYTAQRRLTPDEDDPTPSEFEVVNHDGIEDAPSKFEVCDIATAWKDFVTNSPIVGWLATHLVLHNTRSEVYKVLDRLLDEQTVPEIRAMAGLDQTSKDSHDRYLYPLRETPPLIRHEQGFKKSSNFIFSLNNRWEDFIVGGEDICMCSCIFSALVTAQVPPYTFPCSLTYQNFRFIGVYHVALYIDPWEPSAFPHFLVGWSTVFALNGVASSLAIWPTYRGMEKFLYAVEWPFKIQPKNPAFRGLWWGVDLLDLPAFWVTWSWIFGVTGMIFLPLCEWLLSVSRPDTPPPQSTDPTLLNVIFPIINRWLIYLCVAFNLAHVHCTLSTLNGDFRDMRNSWERRKDRMEAGEDPFGSPSTSSK</sequence>
<proteinExistence type="predicted"/>
<evidence type="ECO:0000313" key="2">
    <source>
        <dbReference type="EMBL" id="EDR05903.1"/>
    </source>
</evidence>
<dbReference type="RefSeq" id="XP_001883579.1">
    <property type="nucleotide sequence ID" value="XM_001883544.1"/>
</dbReference>
<keyword evidence="1" id="KW-1133">Transmembrane helix</keyword>
<keyword evidence="1" id="KW-0812">Transmembrane</keyword>
<dbReference type="EMBL" id="DS547111">
    <property type="protein sequence ID" value="EDR05903.1"/>
    <property type="molecule type" value="Genomic_DNA"/>
</dbReference>
<dbReference type="AlphaFoldDB" id="B0DHW2"/>
<feature type="transmembrane region" description="Helical" evidence="1">
    <location>
        <begin position="235"/>
        <end position="255"/>
    </location>
</feature>
<accession>B0DHW2</accession>